<feature type="chain" id="PRO_5020034425" description="Transmembrane protein" evidence="2">
    <location>
        <begin position="25"/>
        <end position="158"/>
    </location>
</feature>
<reference evidence="3 4" key="1">
    <citation type="submission" date="2019-04" db="EMBL/GenBank/DDBJ databases">
        <title>An improved genome assembly and genetic linkage map for asparagus bean, Vigna unguiculata ssp. sesquipedialis.</title>
        <authorList>
            <person name="Xia Q."/>
            <person name="Zhang R."/>
            <person name="Dong Y."/>
        </authorList>
    </citation>
    <scope>NUCLEOTIDE SEQUENCE [LARGE SCALE GENOMIC DNA]</scope>
    <source>
        <tissue evidence="3">Leaf</tissue>
    </source>
</reference>
<keyword evidence="4" id="KW-1185">Reference proteome</keyword>
<evidence type="ECO:0008006" key="5">
    <source>
        <dbReference type="Google" id="ProtNLM"/>
    </source>
</evidence>
<evidence type="ECO:0000313" key="3">
    <source>
        <dbReference type="EMBL" id="QCD96995.1"/>
    </source>
</evidence>
<protein>
    <recommendedName>
        <fullName evidence="5">Transmembrane protein</fullName>
    </recommendedName>
</protein>
<evidence type="ECO:0000256" key="2">
    <source>
        <dbReference type="SAM" id="SignalP"/>
    </source>
</evidence>
<gene>
    <name evidence="3" type="ORF">DEO72_LG6g1705</name>
</gene>
<evidence type="ECO:0000313" key="4">
    <source>
        <dbReference type="Proteomes" id="UP000501690"/>
    </source>
</evidence>
<dbReference type="Proteomes" id="UP000501690">
    <property type="component" value="Linkage Group LG6"/>
</dbReference>
<accession>A0A4D6M6X5</accession>
<sequence length="158" mass="17534">MGRKLSIVVIFFVQMLLLVVENHAEIVVSTVEAPAPQPHKNTTHFAPPPQPNKNTTHFPNLTTHFSDCMSDPHVDLYSNNVASLKAVLNHKNVVHVAEVDVQIRNTRNRVCFSARSVVRSACVCLLELMATSRFALATTTGRPKEEDPNAPEASKFHQ</sequence>
<keyword evidence="2" id="KW-0732">Signal</keyword>
<evidence type="ECO:0000256" key="1">
    <source>
        <dbReference type="SAM" id="MobiDB-lite"/>
    </source>
</evidence>
<feature type="signal peptide" evidence="2">
    <location>
        <begin position="1"/>
        <end position="24"/>
    </location>
</feature>
<name>A0A4D6M6X5_VIGUN</name>
<dbReference type="EMBL" id="CP039350">
    <property type="protein sequence ID" value="QCD96995.1"/>
    <property type="molecule type" value="Genomic_DNA"/>
</dbReference>
<organism evidence="3 4">
    <name type="scientific">Vigna unguiculata</name>
    <name type="common">Cowpea</name>
    <dbReference type="NCBI Taxonomy" id="3917"/>
    <lineage>
        <taxon>Eukaryota</taxon>
        <taxon>Viridiplantae</taxon>
        <taxon>Streptophyta</taxon>
        <taxon>Embryophyta</taxon>
        <taxon>Tracheophyta</taxon>
        <taxon>Spermatophyta</taxon>
        <taxon>Magnoliopsida</taxon>
        <taxon>eudicotyledons</taxon>
        <taxon>Gunneridae</taxon>
        <taxon>Pentapetalae</taxon>
        <taxon>rosids</taxon>
        <taxon>fabids</taxon>
        <taxon>Fabales</taxon>
        <taxon>Fabaceae</taxon>
        <taxon>Papilionoideae</taxon>
        <taxon>50 kb inversion clade</taxon>
        <taxon>NPAAA clade</taxon>
        <taxon>indigoferoid/millettioid clade</taxon>
        <taxon>Phaseoleae</taxon>
        <taxon>Vigna</taxon>
    </lineage>
</organism>
<feature type="region of interest" description="Disordered" evidence="1">
    <location>
        <begin position="139"/>
        <end position="158"/>
    </location>
</feature>
<proteinExistence type="predicted"/>
<dbReference type="AlphaFoldDB" id="A0A4D6M6X5"/>